<evidence type="ECO:0000256" key="4">
    <source>
        <dbReference type="ARBA" id="ARBA00022862"/>
    </source>
</evidence>
<dbReference type="GO" id="GO:0034599">
    <property type="term" value="P:cellular response to oxidative stress"/>
    <property type="evidence" value="ECO:0007669"/>
    <property type="project" value="TreeGrafter"/>
</dbReference>
<dbReference type="PANTHER" id="PTHR42801:SF4">
    <property type="entry name" value="AHPC_TSA FAMILY PROTEIN"/>
    <property type="match status" value="1"/>
</dbReference>
<keyword evidence="7" id="KW-0676">Redox-active center</keyword>
<dbReference type="AlphaFoldDB" id="A0A6B8KM59"/>
<dbReference type="Pfam" id="PF00578">
    <property type="entry name" value="AhpC-TSA"/>
    <property type="match status" value="1"/>
</dbReference>
<dbReference type="EC" id="1.11.1.24" evidence="2"/>
<dbReference type="Proteomes" id="UP000309061">
    <property type="component" value="Chromosome"/>
</dbReference>
<dbReference type="InterPro" id="IPR036249">
    <property type="entry name" value="Thioredoxin-like_sf"/>
</dbReference>
<keyword evidence="6" id="KW-1015">Disulfide bond</keyword>
<evidence type="ECO:0000313" key="14">
    <source>
        <dbReference type="Proteomes" id="UP000309061"/>
    </source>
</evidence>
<keyword evidence="5" id="KW-0560">Oxidoreductase</keyword>
<keyword evidence="3" id="KW-0575">Peroxidase</keyword>
<protein>
    <recommendedName>
        <fullName evidence="2">thioredoxin-dependent peroxiredoxin</fullName>
        <ecNumber evidence="2">1.11.1.24</ecNumber>
    </recommendedName>
    <alternativeName>
        <fullName evidence="8">Thioredoxin peroxidase</fullName>
    </alternativeName>
    <alternativeName>
        <fullName evidence="10">Thioredoxin-dependent peroxiredoxin Bcp</fullName>
    </alternativeName>
</protein>
<evidence type="ECO:0000256" key="1">
    <source>
        <dbReference type="ARBA" id="ARBA00003330"/>
    </source>
</evidence>
<evidence type="ECO:0000313" key="13">
    <source>
        <dbReference type="EMBL" id="QGM47893.1"/>
    </source>
</evidence>
<dbReference type="Gene3D" id="3.40.30.10">
    <property type="entry name" value="Glutaredoxin"/>
    <property type="match status" value="1"/>
</dbReference>
<name>A0A6B8KM59_9HYPH</name>
<evidence type="ECO:0000259" key="12">
    <source>
        <dbReference type="PROSITE" id="PS51352"/>
    </source>
</evidence>
<reference evidence="13 14" key="1">
    <citation type="submission" date="2019-11" db="EMBL/GenBank/DDBJ databases">
        <title>The genome sequence of Methylocystis heyeri.</title>
        <authorList>
            <person name="Oshkin I.Y."/>
            <person name="Miroshnikov K."/>
            <person name="Dedysh S.N."/>
        </authorList>
    </citation>
    <scope>NUCLEOTIDE SEQUENCE [LARGE SCALE GENOMIC DNA]</scope>
    <source>
        <strain evidence="13 14">H2</strain>
    </source>
</reference>
<comment type="function">
    <text evidence="1">Thiol-specific peroxidase that catalyzes the reduction of hydrogen peroxide and organic hydroperoxides to water and alcohols, respectively. Plays a role in cell protection against oxidative stress by detoxifying peroxides and as sensor of hydrogen peroxide-mediated signaling events.</text>
</comment>
<dbReference type="EMBL" id="CP046052">
    <property type="protein sequence ID" value="QGM47893.1"/>
    <property type="molecule type" value="Genomic_DNA"/>
</dbReference>
<evidence type="ECO:0000256" key="6">
    <source>
        <dbReference type="ARBA" id="ARBA00023157"/>
    </source>
</evidence>
<evidence type="ECO:0000256" key="8">
    <source>
        <dbReference type="ARBA" id="ARBA00032824"/>
    </source>
</evidence>
<sequence length="178" mass="19311">MLSIGMSSFSPCAQAALKPGDPAPDFTLAAAIGGKETSFSLSEHLRQGPVVLYFYPKSFTRGCTVEAHEFADHRDDFAAAGASLLGVSSDTIDIQREFSSKECRDKFPVGADPGLTTIKAYDAQRQKPGTSGEALADRISYVIVDGKVAFSLTDSNPVKHVESTLEFVRKWRDEHRGH</sequence>
<dbReference type="InterPro" id="IPR000866">
    <property type="entry name" value="AhpC/TSA"/>
</dbReference>
<keyword evidence="14" id="KW-1185">Reference proteome</keyword>
<organism evidence="13 14">
    <name type="scientific">Methylocystis heyeri</name>
    <dbReference type="NCBI Taxonomy" id="391905"/>
    <lineage>
        <taxon>Bacteria</taxon>
        <taxon>Pseudomonadati</taxon>
        <taxon>Pseudomonadota</taxon>
        <taxon>Alphaproteobacteria</taxon>
        <taxon>Hyphomicrobiales</taxon>
        <taxon>Methylocystaceae</taxon>
        <taxon>Methylocystis</taxon>
    </lineage>
</organism>
<evidence type="ECO:0000256" key="11">
    <source>
        <dbReference type="ARBA" id="ARBA00049091"/>
    </source>
</evidence>
<feature type="domain" description="Thioredoxin" evidence="12">
    <location>
        <begin position="17"/>
        <end position="170"/>
    </location>
</feature>
<evidence type="ECO:0000256" key="2">
    <source>
        <dbReference type="ARBA" id="ARBA00013017"/>
    </source>
</evidence>
<dbReference type="GO" id="GO:0005737">
    <property type="term" value="C:cytoplasm"/>
    <property type="evidence" value="ECO:0007669"/>
    <property type="project" value="TreeGrafter"/>
</dbReference>
<comment type="catalytic activity">
    <reaction evidence="11">
        <text>a hydroperoxide + [thioredoxin]-dithiol = an alcohol + [thioredoxin]-disulfide + H2O</text>
        <dbReference type="Rhea" id="RHEA:62620"/>
        <dbReference type="Rhea" id="RHEA-COMP:10698"/>
        <dbReference type="Rhea" id="RHEA-COMP:10700"/>
        <dbReference type="ChEBI" id="CHEBI:15377"/>
        <dbReference type="ChEBI" id="CHEBI:29950"/>
        <dbReference type="ChEBI" id="CHEBI:30879"/>
        <dbReference type="ChEBI" id="CHEBI:35924"/>
        <dbReference type="ChEBI" id="CHEBI:50058"/>
        <dbReference type="EC" id="1.11.1.24"/>
    </reaction>
</comment>
<proteinExistence type="inferred from homology"/>
<dbReference type="GO" id="GO:0045454">
    <property type="term" value="P:cell redox homeostasis"/>
    <property type="evidence" value="ECO:0007669"/>
    <property type="project" value="TreeGrafter"/>
</dbReference>
<evidence type="ECO:0000256" key="5">
    <source>
        <dbReference type="ARBA" id="ARBA00023002"/>
    </source>
</evidence>
<dbReference type="GO" id="GO:0008379">
    <property type="term" value="F:thioredoxin peroxidase activity"/>
    <property type="evidence" value="ECO:0007669"/>
    <property type="project" value="TreeGrafter"/>
</dbReference>
<dbReference type="InterPro" id="IPR050924">
    <property type="entry name" value="Peroxiredoxin_BCP/PrxQ"/>
</dbReference>
<evidence type="ECO:0000256" key="3">
    <source>
        <dbReference type="ARBA" id="ARBA00022559"/>
    </source>
</evidence>
<dbReference type="OrthoDB" id="5572803at2"/>
<keyword evidence="4" id="KW-0049">Antioxidant</keyword>
<gene>
    <name evidence="13" type="ORF">H2LOC_001040</name>
</gene>
<dbReference type="PANTHER" id="PTHR42801">
    <property type="entry name" value="THIOREDOXIN-DEPENDENT PEROXIDE REDUCTASE"/>
    <property type="match status" value="1"/>
</dbReference>
<dbReference type="CDD" id="cd03017">
    <property type="entry name" value="PRX_BCP"/>
    <property type="match status" value="1"/>
</dbReference>
<evidence type="ECO:0000256" key="9">
    <source>
        <dbReference type="ARBA" id="ARBA00038489"/>
    </source>
</evidence>
<evidence type="ECO:0000256" key="7">
    <source>
        <dbReference type="ARBA" id="ARBA00023284"/>
    </source>
</evidence>
<evidence type="ECO:0000256" key="10">
    <source>
        <dbReference type="ARBA" id="ARBA00042639"/>
    </source>
</evidence>
<dbReference type="SUPFAM" id="SSF52833">
    <property type="entry name" value="Thioredoxin-like"/>
    <property type="match status" value="1"/>
</dbReference>
<comment type="similarity">
    <text evidence="9">Belongs to the peroxiredoxin family. BCP/PrxQ subfamily.</text>
</comment>
<dbReference type="InterPro" id="IPR013766">
    <property type="entry name" value="Thioredoxin_domain"/>
</dbReference>
<dbReference type="PROSITE" id="PS51352">
    <property type="entry name" value="THIOREDOXIN_2"/>
    <property type="match status" value="1"/>
</dbReference>
<accession>A0A6B8KM59</accession>
<dbReference type="KEGG" id="mhey:H2LOC_001040"/>